<dbReference type="PROSITE" id="PS00903">
    <property type="entry name" value="CYT_DCMP_DEAMINASES_1"/>
    <property type="match status" value="1"/>
</dbReference>
<dbReference type="Proteomes" id="UP001159428">
    <property type="component" value="Unassembled WGS sequence"/>
</dbReference>
<dbReference type="Pfam" id="PF00383">
    <property type="entry name" value="dCMP_cyt_deam_1"/>
    <property type="match status" value="1"/>
</dbReference>
<evidence type="ECO:0000256" key="1">
    <source>
        <dbReference type="ARBA" id="ARBA00022723"/>
    </source>
</evidence>
<comment type="caution">
    <text evidence="4">The sequence shown here is derived from an EMBL/GenBank/DDBJ whole genome shotgun (WGS) entry which is preliminary data.</text>
</comment>
<keyword evidence="5" id="KW-1185">Reference proteome</keyword>
<accession>A0AAU9X8F0</accession>
<keyword evidence="2" id="KW-0862">Zinc</keyword>
<dbReference type="EMBL" id="CALNXJ010000033">
    <property type="protein sequence ID" value="CAH3139846.1"/>
    <property type="molecule type" value="Genomic_DNA"/>
</dbReference>
<feature type="domain" description="CMP/dCMP-type deaminase" evidence="3">
    <location>
        <begin position="9"/>
        <end position="128"/>
    </location>
</feature>
<dbReference type="AlphaFoldDB" id="A0AAU9X8F0"/>
<dbReference type="PANTHER" id="PTHR11079">
    <property type="entry name" value="CYTOSINE DEAMINASE FAMILY MEMBER"/>
    <property type="match status" value="1"/>
</dbReference>
<evidence type="ECO:0000313" key="4">
    <source>
        <dbReference type="EMBL" id="CAH3139846.1"/>
    </source>
</evidence>
<dbReference type="PANTHER" id="PTHR11079:SF161">
    <property type="entry name" value="CMP_DCMP-TYPE DEAMINASE DOMAIN-CONTAINING PROTEIN"/>
    <property type="match status" value="1"/>
</dbReference>
<dbReference type="InterPro" id="IPR002125">
    <property type="entry name" value="CMP_dCMP_dom"/>
</dbReference>
<proteinExistence type="predicted"/>
<reference evidence="4 5" key="1">
    <citation type="submission" date="2022-05" db="EMBL/GenBank/DDBJ databases">
        <authorList>
            <consortium name="Genoscope - CEA"/>
            <person name="William W."/>
        </authorList>
    </citation>
    <scope>NUCLEOTIDE SEQUENCE [LARGE SCALE GENOMIC DNA]</scope>
</reference>
<dbReference type="GO" id="GO:0008270">
    <property type="term" value="F:zinc ion binding"/>
    <property type="evidence" value="ECO:0007669"/>
    <property type="project" value="InterPro"/>
</dbReference>
<gene>
    <name evidence="4" type="ORF">PMEA_00019012</name>
</gene>
<protein>
    <recommendedName>
        <fullName evidence="3">CMP/dCMP-type deaminase domain-containing protein</fullName>
    </recommendedName>
</protein>
<dbReference type="CDD" id="cd01285">
    <property type="entry name" value="nucleoside_deaminase"/>
    <property type="match status" value="1"/>
</dbReference>
<dbReference type="GO" id="GO:0006152">
    <property type="term" value="P:purine nucleoside catabolic process"/>
    <property type="evidence" value="ECO:0007669"/>
    <property type="project" value="TreeGrafter"/>
</dbReference>
<evidence type="ECO:0000259" key="3">
    <source>
        <dbReference type="PROSITE" id="PS51747"/>
    </source>
</evidence>
<dbReference type="PROSITE" id="PS51747">
    <property type="entry name" value="CYT_DCMP_DEAMINASES_2"/>
    <property type="match status" value="1"/>
</dbReference>
<dbReference type="InterPro" id="IPR016192">
    <property type="entry name" value="APOBEC/CMP_deaminase_Zn-bd"/>
</dbReference>
<dbReference type="InterPro" id="IPR016193">
    <property type="entry name" value="Cytidine_deaminase-like"/>
</dbReference>
<keyword evidence="1" id="KW-0479">Metal-binding</keyword>
<evidence type="ECO:0000256" key="2">
    <source>
        <dbReference type="ARBA" id="ARBA00022833"/>
    </source>
</evidence>
<organism evidence="4 5">
    <name type="scientific">Pocillopora meandrina</name>
    <dbReference type="NCBI Taxonomy" id="46732"/>
    <lineage>
        <taxon>Eukaryota</taxon>
        <taxon>Metazoa</taxon>
        <taxon>Cnidaria</taxon>
        <taxon>Anthozoa</taxon>
        <taxon>Hexacorallia</taxon>
        <taxon>Scleractinia</taxon>
        <taxon>Astrocoeniina</taxon>
        <taxon>Pocilloporidae</taxon>
        <taxon>Pocillopora</taxon>
    </lineage>
</organism>
<sequence length="166" mass="18453">MSTYTPTREEKERFMSRAIELSAEGAFKGRGGPYGAVVVKDGKIVGEGYNRVFVDCDPSAHGEVVAIRNAGKNLGTFELTGCSLYTNFEPCPMCAATIWWSKLDRVYYAQPVKGSTVHHEENQAQVLNFVVTPIDKRPIPGEQIESKAKKAFDIIEKYLTDDTKKV</sequence>
<dbReference type="Gene3D" id="3.40.140.10">
    <property type="entry name" value="Cytidine Deaminase, domain 2"/>
    <property type="match status" value="1"/>
</dbReference>
<dbReference type="SUPFAM" id="SSF53927">
    <property type="entry name" value="Cytidine deaminase-like"/>
    <property type="match status" value="1"/>
</dbReference>
<name>A0AAU9X8F0_9CNID</name>
<dbReference type="GO" id="GO:0047974">
    <property type="term" value="F:guanosine deaminase activity"/>
    <property type="evidence" value="ECO:0007669"/>
    <property type="project" value="TreeGrafter"/>
</dbReference>
<evidence type="ECO:0000313" key="5">
    <source>
        <dbReference type="Proteomes" id="UP001159428"/>
    </source>
</evidence>